<dbReference type="Proteomes" id="UP000293433">
    <property type="component" value="Unassembled WGS sequence"/>
</dbReference>
<comment type="caution">
    <text evidence="9">The sequence shown here is derived from an EMBL/GenBank/DDBJ whole genome shotgun (WGS) entry which is preliminary data.</text>
</comment>
<sequence>MIRAKKPAERKLYAIDLFSGCGGLSLGLKGAGFTVAAAVEFDYKAQETYRLNHPNVRLYAEDIRKLDPREILEQASLAAGELDLLAGCPPCQGFSRLRTKNKMTSVNDDRNDLVDDFLRFIEVMKPKTVMLENVPALAKDARFLGMQNRLRALGYETVVHVLDAADYSVPQRRKRLIMLASRVHVPAVGEKAKMRLTVRQALKGMVEPGQGRDKLHSLGENRSQKVRDLIALIPKDGGSRCDLPAKYQLDCHKRSDGFSDVYGRLSWDDVSPTITSGCHNPSKGRFLHPGQDRTISLREAAVLQGFPRSYKFNVAHGKESIALMIGNALPPPFITAHARSLRVGLLQSGA</sequence>
<comment type="catalytic activity">
    <reaction evidence="5 8">
        <text>a 2'-deoxycytidine in DNA + S-adenosyl-L-methionine = a 5-methyl-2'-deoxycytidine in DNA + S-adenosyl-L-homocysteine + H(+)</text>
        <dbReference type="Rhea" id="RHEA:13681"/>
        <dbReference type="Rhea" id="RHEA-COMP:11369"/>
        <dbReference type="Rhea" id="RHEA-COMP:11370"/>
        <dbReference type="ChEBI" id="CHEBI:15378"/>
        <dbReference type="ChEBI" id="CHEBI:57856"/>
        <dbReference type="ChEBI" id="CHEBI:59789"/>
        <dbReference type="ChEBI" id="CHEBI:85452"/>
        <dbReference type="ChEBI" id="CHEBI:85454"/>
        <dbReference type="EC" id="2.1.1.37"/>
    </reaction>
</comment>
<evidence type="ECO:0000256" key="3">
    <source>
        <dbReference type="ARBA" id="ARBA00022691"/>
    </source>
</evidence>
<protein>
    <recommendedName>
        <fullName evidence="8">Cytosine-specific methyltransferase</fullName>
        <ecNumber evidence="8">2.1.1.37</ecNumber>
    </recommendedName>
</protein>
<organism evidence="9 10">
    <name type="scientific">Sphaerotilus mobilis</name>
    <dbReference type="NCBI Taxonomy" id="47994"/>
    <lineage>
        <taxon>Bacteria</taxon>
        <taxon>Pseudomonadati</taxon>
        <taxon>Pseudomonadota</taxon>
        <taxon>Betaproteobacteria</taxon>
        <taxon>Burkholderiales</taxon>
        <taxon>Sphaerotilaceae</taxon>
        <taxon>Sphaerotilus</taxon>
    </lineage>
</organism>
<dbReference type="InterPro" id="IPR050390">
    <property type="entry name" value="C5-Methyltransferase"/>
</dbReference>
<evidence type="ECO:0000256" key="5">
    <source>
        <dbReference type="ARBA" id="ARBA00047422"/>
    </source>
</evidence>
<dbReference type="NCBIfam" id="TIGR00675">
    <property type="entry name" value="dcm"/>
    <property type="match status" value="1"/>
</dbReference>
<keyword evidence="1 6" id="KW-0489">Methyltransferase</keyword>
<comment type="similarity">
    <text evidence="6 7">Belongs to the class I-like SAM-binding methyltransferase superfamily. C5-methyltransferase family.</text>
</comment>
<name>A0A4Q7LPG4_9BURK</name>
<feature type="active site" evidence="6">
    <location>
        <position position="91"/>
    </location>
</feature>
<dbReference type="InterPro" id="IPR029063">
    <property type="entry name" value="SAM-dependent_MTases_sf"/>
</dbReference>
<dbReference type="PANTHER" id="PTHR10629:SF52">
    <property type="entry name" value="DNA (CYTOSINE-5)-METHYLTRANSFERASE 1"/>
    <property type="match status" value="1"/>
</dbReference>
<keyword evidence="3 6" id="KW-0949">S-adenosyl-L-methionine</keyword>
<dbReference type="EC" id="2.1.1.37" evidence="8"/>
<dbReference type="GO" id="GO:0003886">
    <property type="term" value="F:DNA (cytosine-5-)-methyltransferase activity"/>
    <property type="evidence" value="ECO:0007669"/>
    <property type="project" value="UniProtKB-EC"/>
</dbReference>
<evidence type="ECO:0000256" key="7">
    <source>
        <dbReference type="RuleBase" id="RU000416"/>
    </source>
</evidence>
<evidence type="ECO:0000313" key="9">
    <source>
        <dbReference type="EMBL" id="RZS56595.1"/>
    </source>
</evidence>
<evidence type="ECO:0000256" key="4">
    <source>
        <dbReference type="ARBA" id="ARBA00022747"/>
    </source>
</evidence>
<dbReference type="GO" id="GO:0044027">
    <property type="term" value="P:negative regulation of gene expression via chromosomal CpG island methylation"/>
    <property type="evidence" value="ECO:0007669"/>
    <property type="project" value="TreeGrafter"/>
</dbReference>
<evidence type="ECO:0000256" key="8">
    <source>
        <dbReference type="RuleBase" id="RU000417"/>
    </source>
</evidence>
<dbReference type="Pfam" id="PF00145">
    <property type="entry name" value="DNA_methylase"/>
    <property type="match status" value="1"/>
</dbReference>
<evidence type="ECO:0000313" key="10">
    <source>
        <dbReference type="Proteomes" id="UP000293433"/>
    </source>
</evidence>
<dbReference type="Gene3D" id="3.40.50.150">
    <property type="entry name" value="Vaccinia Virus protein VP39"/>
    <property type="match status" value="1"/>
</dbReference>
<keyword evidence="10" id="KW-1185">Reference proteome</keyword>
<dbReference type="InterPro" id="IPR018117">
    <property type="entry name" value="C5_DNA_meth_AS"/>
</dbReference>
<dbReference type="PROSITE" id="PS51679">
    <property type="entry name" value="SAM_MT_C5"/>
    <property type="match status" value="1"/>
</dbReference>
<accession>A0A4Q7LPG4</accession>
<gene>
    <name evidence="9" type="ORF">EV685_1144</name>
</gene>
<keyword evidence="2 6" id="KW-0808">Transferase</keyword>
<dbReference type="SUPFAM" id="SSF53335">
    <property type="entry name" value="S-adenosyl-L-methionine-dependent methyltransferases"/>
    <property type="match status" value="1"/>
</dbReference>
<evidence type="ECO:0000256" key="1">
    <source>
        <dbReference type="ARBA" id="ARBA00022603"/>
    </source>
</evidence>
<proteinExistence type="inferred from homology"/>
<dbReference type="EMBL" id="SGWV01000008">
    <property type="protein sequence ID" value="RZS56595.1"/>
    <property type="molecule type" value="Genomic_DNA"/>
</dbReference>
<evidence type="ECO:0000256" key="6">
    <source>
        <dbReference type="PROSITE-ProRule" id="PRU01016"/>
    </source>
</evidence>
<dbReference type="PANTHER" id="PTHR10629">
    <property type="entry name" value="CYTOSINE-SPECIFIC METHYLTRANSFERASE"/>
    <property type="match status" value="1"/>
</dbReference>
<dbReference type="PROSITE" id="PS00094">
    <property type="entry name" value="C5_MTASE_1"/>
    <property type="match status" value="1"/>
</dbReference>
<dbReference type="InterPro" id="IPR001525">
    <property type="entry name" value="C5_MeTfrase"/>
</dbReference>
<dbReference type="RefSeq" id="WP_130481049.1">
    <property type="nucleotide sequence ID" value="NZ_SGWV01000008.1"/>
</dbReference>
<dbReference type="GO" id="GO:0003677">
    <property type="term" value="F:DNA binding"/>
    <property type="evidence" value="ECO:0007669"/>
    <property type="project" value="TreeGrafter"/>
</dbReference>
<dbReference type="GO" id="GO:0009307">
    <property type="term" value="P:DNA restriction-modification system"/>
    <property type="evidence" value="ECO:0007669"/>
    <property type="project" value="UniProtKB-KW"/>
</dbReference>
<dbReference type="PRINTS" id="PR00105">
    <property type="entry name" value="C5METTRFRASE"/>
</dbReference>
<keyword evidence="4" id="KW-0680">Restriction system</keyword>
<dbReference type="OrthoDB" id="9813719at2"/>
<dbReference type="GO" id="GO:0032259">
    <property type="term" value="P:methylation"/>
    <property type="evidence" value="ECO:0007669"/>
    <property type="project" value="UniProtKB-KW"/>
</dbReference>
<reference evidence="9 10" key="1">
    <citation type="submission" date="2019-02" db="EMBL/GenBank/DDBJ databases">
        <title>Genomic Encyclopedia of Type Strains, Phase IV (KMG-IV): sequencing the most valuable type-strain genomes for metagenomic binning, comparative biology and taxonomic classification.</title>
        <authorList>
            <person name="Goeker M."/>
        </authorList>
    </citation>
    <scope>NUCLEOTIDE SEQUENCE [LARGE SCALE GENOMIC DNA]</scope>
    <source>
        <strain evidence="9 10">DSM 10617</strain>
    </source>
</reference>
<dbReference type="AlphaFoldDB" id="A0A4Q7LPG4"/>
<dbReference type="Gene3D" id="3.90.120.10">
    <property type="entry name" value="DNA Methylase, subunit A, domain 2"/>
    <property type="match status" value="1"/>
</dbReference>
<evidence type="ECO:0000256" key="2">
    <source>
        <dbReference type="ARBA" id="ARBA00022679"/>
    </source>
</evidence>